<evidence type="ECO:0000313" key="2">
    <source>
        <dbReference type="Proteomes" id="UP000470082"/>
    </source>
</evidence>
<keyword evidence="2" id="KW-1185">Reference proteome</keyword>
<reference evidence="1 2" key="1">
    <citation type="submission" date="2019-08" db="EMBL/GenBank/DDBJ databases">
        <title>In-depth cultivation of the pig gut microbiome towards novel bacterial diversity and tailored functional studies.</title>
        <authorList>
            <person name="Wylensek D."/>
            <person name="Hitch T.C.A."/>
            <person name="Clavel T."/>
        </authorList>
    </citation>
    <scope>NUCLEOTIDE SEQUENCE [LARGE SCALE GENOMIC DNA]</scope>
    <source>
        <strain evidence="1 2">LKV-178-WT-2G</strain>
    </source>
</reference>
<evidence type="ECO:0000313" key="1">
    <source>
        <dbReference type="EMBL" id="MSS01684.1"/>
    </source>
</evidence>
<name>A0A7X2T3K6_9FIRM</name>
<proteinExistence type="predicted"/>
<organism evidence="1 2">
    <name type="scientific">Floccifex porci</name>
    <dbReference type="NCBI Taxonomy" id="2606629"/>
    <lineage>
        <taxon>Bacteria</taxon>
        <taxon>Bacillati</taxon>
        <taxon>Bacillota</taxon>
        <taxon>Erysipelotrichia</taxon>
        <taxon>Erysipelotrichales</taxon>
        <taxon>Erysipelotrichaceae</taxon>
        <taxon>Floccifex</taxon>
    </lineage>
</organism>
<dbReference type="AlphaFoldDB" id="A0A7X2T3K6"/>
<comment type="caution">
    <text evidence="1">The sequence shown here is derived from an EMBL/GenBank/DDBJ whole genome shotgun (WGS) entry which is preliminary data.</text>
</comment>
<protein>
    <submittedName>
        <fullName evidence="1">Uncharacterized protein</fullName>
    </submittedName>
</protein>
<gene>
    <name evidence="1" type="ORF">FYJ50_06175</name>
</gene>
<dbReference type="EMBL" id="VUMM01000010">
    <property type="protein sequence ID" value="MSS01684.1"/>
    <property type="molecule type" value="Genomic_DNA"/>
</dbReference>
<sequence>MIEEFKKINNQRQQRKYLDKLAIQIKKMEMNETLMKDILEFDAYLENNHYYNIYEGLFEDVVVKAKMYQLERKNNQLKKELSSSQIIKLEEICKEAFHYDKAIECICYDRNKKEIQSVLIQSNTLPDLDLLKKSHIQSEYAMIQAFIQNGSIVLKKGLRTLKKYTSLS</sequence>
<accession>A0A7X2T3K6</accession>
<dbReference type="Proteomes" id="UP000470082">
    <property type="component" value="Unassembled WGS sequence"/>
</dbReference>
<dbReference type="RefSeq" id="WP_154460221.1">
    <property type="nucleotide sequence ID" value="NZ_VUMM01000010.1"/>
</dbReference>